<dbReference type="EMBL" id="LT629787">
    <property type="protein sequence ID" value="SDT89256.1"/>
    <property type="molecule type" value="Genomic_DNA"/>
</dbReference>
<dbReference type="Pfam" id="PF01040">
    <property type="entry name" value="UbiA"/>
    <property type="match status" value="1"/>
</dbReference>
<feature type="transmembrane region" description="Helical" evidence="9">
    <location>
        <begin position="114"/>
        <end position="133"/>
    </location>
</feature>
<keyword evidence="5 10" id="KW-0808">Transferase</keyword>
<evidence type="ECO:0000313" key="11">
    <source>
        <dbReference type="Proteomes" id="UP000243924"/>
    </source>
</evidence>
<evidence type="ECO:0000256" key="5">
    <source>
        <dbReference type="ARBA" id="ARBA00022679"/>
    </source>
</evidence>
<evidence type="ECO:0000256" key="9">
    <source>
        <dbReference type="SAM" id="Phobius"/>
    </source>
</evidence>
<evidence type="ECO:0000256" key="3">
    <source>
        <dbReference type="ARBA" id="ARBA00022428"/>
    </source>
</evidence>
<keyword evidence="3" id="KW-0474">Menaquinone biosynthesis</keyword>
<dbReference type="GO" id="GO:0016020">
    <property type="term" value="C:membrane"/>
    <property type="evidence" value="ECO:0007669"/>
    <property type="project" value="UniProtKB-SubCell"/>
</dbReference>
<feature type="transmembrane region" description="Helical" evidence="9">
    <location>
        <begin position="233"/>
        <end position="253"/>
    </location>
</feature>
<dbReference type="UniPathway" id="UPA00079"/>
<proteinExistence type="predicted"/>
<keyword evidence="7 9" id="KW-1133">Transmembrane helix</keyword>
<evidence type="ECO:0000313" key="10">
    <source>
        <dbReference type="EMBL" id="SDT89256.1"/>
    </source>
</evidence>
<keyword evidence="11" id="KW-1185">Reference proteome</keyword>
<dbReference type="InterPro" id="IPR044878">
    <property type="entry name" value="UbiA_sf"/>
</dbReference>
<evidence type="ECO:0000256" key="4">
    <source>
        <dbReference type="ARBA" id="ARBA00022475"/>
    </source>
</evidence>
<organism evidence="10 11">
    <name type="scientific">Halopseudomonas salegens</name>
    <dbReference type="NCBI Taxonomy" id="1434072"/>
    <lineage>
        <taxon>Bacteria</taxon>
        <taxon>Pseudomonadati</taxon>
        <taxon>Pseudomonadota</taxon>
        <taxon>Gammaproteobacteria</taxon>
        <taxon>Pseudomonadales</taxon>
        <taxon>Pseudomonadaceae</taxon>
        <taxon>Halopseudomonas</taxon>
    </lineage>
</organism>
<dbReference type="RefSeq" id="WP_092383349.1">
    <property type="nucleotide sequence ID" value="NZ_LT629787.1"/>
</dbReference>
<dbReference type="Proteomes" id="UP000243924">
    <property type="component" value="Chromosome I"/>
</dbReference>
<reference evidence="11" key="1">
    <citation type="submission" date="2016-10" db="EMBL/GenBank/DDBJ databases">
        <authorList>
            <person name="Varghese N."/>
            <person name="Submissions S."/>
        </authorList>
    </citation>
    <scope>NUCLEOTIDE SEQUENCE [LARGE SCALE GENOMIC DNA]</scope>
    <source>
        <strain evidence="11">CECT 8338</strain>
    </source>
</reference>
<keyword evidence="8 9" id="KW-0472">Membrane</keyword>
<keyword evidence="4" id="KW-1003">Cell membrane</keyword>
<dbReference type="PANTHER" id="PTHR13929">
    <property type="entry name" value="1,4-DIHYDROXY-2-NAPHTHOATE OCTAPRENYLTRANSFERASE"/>
    <property type="match status" value="1"/>
</dbReference>
<gene>
    <name evidence="10" type="ORF">SAMN05216210_0252</name>
</gene>
<dbReference type="InterPro" id="IPR026046">
    <property type="entry name" value="UBIAD1"/>
</dbReference>
<comment type="pathway">
    <text evidence="2">Quinol/quinone metabolism; menaquinone biosynthesis.</text>
</comment>
<dbReference type="PANTHER" id="PTHR13929:SF0">
    <property type="entry name" value="UBIA PRENYLTRANSFERASE DOMAIN-CONTAINING PROTEIN 1"/>
    <property type="match status" value="1"/>
</dbReference>
<sequence length="287" mass="30809">MGILHTLRPPFLLLALVTVALAMAIAPPGPLQGYWPWVLMGAVAAHAAVNVLNEYADFHSELDLHTERTPFSGGSGYLPAHPDAATGVLWLGLALLALTAMIGLWLCWQVGSGLLPVGVVGMLLVAFYTPWITRNRWLSLLAPGIGFGLLMLLGSQYVLSGEYTRAGLAAGLVLCFLINNLLLLNQLPDCEADRQVGRDNLVVHYGVTVARAVYAGQWLLSLTVLLLAVAAGWLPPAVLVALPFFLLGLHSLWQSRAAGNLFSALRSNVLQCLLVPALMALGMWWFG</sequence>
<protein>
    <submittedName>
        <fullName evidence="10">1,4-dihydroxy-2-naphthoate octaprenyltransferase</fullName>
    </submittedName>
</protein>
<dbReference type="GO" id="GO:0009234">
    <property type="term" value="P:menaquinone biosynthetic process"/>
    <property type="evidence" value="ECO:0007669"/>
    <property type="project" value="UniProtKB-UniPathway"/>
</dbReference>
<dbReference type="Gene3D" id="1.10.357.140">
    <property type="entry name" value="UbiA prenyltransferase"/>
    <property type="match status" value="1"/>
</dbReference>
<comment type="subcellular location">
    <subcellularLocation>
        <location evidence="1">Membrane</location>
        <topology evidence="1">Multi-pass membrane protein</topology>
    </subcellularLocation>
</comment>
<evidence type="ECO:0000256" key="1">
    <source>
        <dbReference type="ARBA" id="ARBA00004141"/>
    </source>
</evidence>
<dbReference type="STRING" id="1434072.SAMN05216210_0252"/>
<name>A0A1H2E296_9GAMM</name>
<keyword evidence="6 9" id="KW-0812">Transmembrane</keyword>
<evidence type="ECO:0000256" key="7">
    <source>
        <dbReference type="ARBA" id="ARBA00022989"/>
    </source>
</evidence>
<feature type="transmembrane region" description="Helical" evidence="9">
    <location>
        <begin position="140"/>
        <end position="159"/>
    </location>
</feature>
<evidence type="ECO:0000256" key="8">
    <source>
        <dbReference type="ARBA" id="ARBA00023136"/>
    </source>
</evidence>
<dbReference type="GO" id="GO:0004659">
    <property type="term" value="F:prenyltransferase activity"/>
    <property type="evidence" value="ECO:0007669"/>
    <property type="project" value="InterPro"/>
</dbReference>
<dbReference type="InterPro" id="IPR000537">
    <property type="entry name" value="UbiA_prenyltransferase"/>
</dbReference>
<dbReference type="CDD" id="cd13962">
    <property type="entry name" value="PT_UbiA_UBIAD1"/>
    <property type="match status" value="1"/>
</dbReference>
<evidence type="ECO:0000256" key="6">
    <source>
        <dbReference type="ARBA" id="ARBA00022692"/>
    </source>
</evidence>
<dbReference type="OrthoDB" id="3344514at2"/>
<dbReference type="AlphaFoldDB" id="A0A1H2E296"/>
<accession>A0A1H2E296</accession>
<feature type="transmembrane region" description="Helical" evidence="9">
    <location>
        <begin position="265"/>
        <end position="286"/>
    </location>
</feature>
<feature type="transmembrane region" description="Helical" evidence="9">
    <location>
        <begin position="88"/>
        <end position="108"/>
    </location>
</feature>
<dbReference type="GO" id="GO:0042371">
    <property type="term" value="P:vitamin K biosynthetic process"/>
    <property type="evidence" value="ECO:0007669"/>
    <property type="project" value="TreeGrafter"/>
</dbReference>
<feature type="transmembrane region" description="Helical" evidence="9">
    <location>
        <begin position="165"/>
        <end position="184"/>
    </location>
</feature>
<evidence type="ECO:0000256" key="2">
    <source>
        <dbReference type="ARBA" id="ARBA00004863"/>
    </source>
</evidence>